<dbReference type="Gene3D" id="3.40.50.980">
    <property type="match status" value="2"/>
</dbReference>
<dbReference type="SUPFAM" id="SSF53474">
    <property type="entry name" value="alpha/beta-Hydrolases"/>
    <property type="match status" value="1"/>
</dbReference>
<dbReference type="GO" id="GO:0031177">
    <property type="term" value="F:phosphopantetheine binding"/>
    <property type="evidence" value="ECO:0007669"/>
    <property type="project" value="TreeGrafter"/>
</dbReference>
<dbReference type="SUPFAM" id="SSF47336">
    <property type="entry name" value="ACP-like"/>
    <property type="match status" value="1"/>
</dbReference>
<dbReference type="FunFam" id="3.40.50.12780:FF:000012">
    <property type="entry name" value="Non-ribosomal peptide synthetase"/>
    <property type="match status" value="1"/>
</dbReference>
<name>A0A344TFR5_9BACT</name>
<dbReference type="Gene3D" id="3.30.559.10">
    <property type="entry name" value="Chloramphenicol acetyltransferase-like domain"/>
    <property type="match status" value="1"/>
</dbReference>
<dbReference type="PROSITE" id="PS50075">
    <property type="entry name" value="CARRIER"/>
    <property type="match status" value="1"/>
</dbReference>
<dbReference type="KEGG" id="run:DR864_06950"/>
<dbReference type="Pfam" id="PF00501">
    <property type="entry name" value="AMP-binding"/>
    <property type="match status" value="1"/>
</dbReference>
<dbReference type="EMBL" id="CP030850">
    <property type="protein sequence ID" value="AXE17486.1"/>
    <property type="molecule type" value="Genomic_DNA"/>
</dbReference>
<dbReference type="Pfam" id="PF00550">
    <property type="entry name" value="PP-binding"/>
    <property type="match status" value="1"/>
</dbReference>
<dbReference type="Gene3D" id="3.30.300.30">
    <property type="match status" value="1"/>
</dbReference>
<dbReference type="InterPro" id="IPR001242">
    <property type="entry name" value="Condensation_dom"/>
</dbReference>
<reference evidence="2 3" key="1">
    <citation type="submission" date="2018-07" db="EMBL/GenBank/DDBJ databases">
        <title>Genome sequencing of Runella.</title>
        <authorList>
            <person name="Baek M.-G."/>
            <person name="Yi H."/>
        </authorList>
    </citation>
    <scope>NUCLEOTIDE SEQUENCE [LARGE SCALE GENOMIC DNA]</scope>
    <source>
        <strain evidence="2 3">HYN0085</strain>
    </source>
</reference>
<dbReference type="Gene3D" id="3.30.559.30">
    <property type="entry name" value="Nonribosomal peptide synthetase, condensation domain"/>
    <property type="match status" value="1"/>
</dbReference>
<dbReference type="Gene3D" id="3.40.50.1820">
    <property type="entry name" value="alpha/beta hydrolase"/>
    <property type="match status" value="1"/>
</dbReference>
<evidence type="ECO:0000313" key="2">
    <source>
        <dbReference type="EMBL" id="AXE17486.1"/>
    </source>
</evidence>
<keyword evidence="3" id="KW-1185">Reference proteome</keyword>
<organism evidence="2 3">
    <name type="scientific">Runella rosea</name>
    <dbReference type="NCBI Taxonomy" id="2259595"/>
    <lineage>
        <taxon>Bacteria</taxon>
        <taxon>Pseudomonadati</taxon>
        <taxon>Bacteroidota</taxon>
        <taxon>Cytophagia</taxon>
        <taxon>Cytophagales</taxon>
        <taxon>Spirosomataceae</taxon>
        <taxon>Runella</taxon>
    </lineage>
</organism>
<dbReference type="OrthoDB" id="4317020at2"/>
<dbReference type="InterPro" id="IPR000873">
    <property type="entry name" value="AMP-dep_synth/lig_dom"/>
</dbReference>
<dbReference type="InterPro" id="IPR001031">
    <property type="entry name" value="Thioesterase"/>
</dbReference>
<dbReference type="GO" id="GO:0044550">
    <property type="term" value="P:secondary metabolite biosynthetic process"/>
    <property type="evidence" value="ECO:0007669"/>
    <property type="project" value="TreeGrafter"/>
</dbReference>
<dbReference type="GO" id="GO:0003824">
    <property type="term" value="F:catalytic activity"/>
    <property type="evidence" value="ECO:0007669"/>
    <property type="project" value="InterPro"/>
</dbReference>
<dbReference type="CDD" id="cd19531">
    <property type="entry name" value="LCL_NRPS-like"/>
    <property type="match status" value="1"/>
</dbReference>
<protein>
    <submittedName>
        <fullName evidence="2">Non-ribosomal peptide synthetase</fullName>
    </submittedName>
</protein>
<dbReference type="InterPro" id="IPR010071">
    <property type="entry name" value="AA_adenyl_dom"/>
</dbReference>
<dbReference type="CDD" id="cd05930">
    <property type="entry name" value="A_NRPS"/>
    <property type="match status" value="1"/>
</dbReference>
<feature type="domain" description="Carrier" evidence="1">
    <location>
        <begin position="987"/>
        <end position="1062"/>
    </location>
</feature>
<dbReference type="RefSeq" id="WP_114066271.1">
    <property type="nucleotide sequence ID" value="NZ_CP030850.1"/>
</dbReference>
<dbReference type="Pfam" id="PF00668">
    <property type="entry name" value="Condensation"/>
    <property type="match status" value="1"/>
</dbReference>
<dbReference type="PANTHER" id="PTHR45527">
    <property type="entry name" value="NONRIBOSOMAL PEPTIDE SYNTHETASE"/>
    <property type="match status" value="1"/>
</dbReference>
<gene>
    <name evidence="2" type="ORF">DR864_06950</name>
</gene>
<dbReference type="PROSITE" id="PS00455">
    <property type="entry name" value="AMP_BINDING"/>
    <property type="match status" value="1"/>
</dbReference>
<dbReference type="InterPro" id="IPR023213">
    <property type="entry name" value="CAT-like_dom_sf"/>
</dbReference>
<evidence type="ECO:0000313" key="3">
    <source>
        <dbReference type="Proteomes" id="UP000251993"/>
    </source>
</evidence>
<dbReference type="Gene3D" id="2.30.38.10">
    <property type="entry name" value="Luciferase, Domain 3"/>
    <property type="match status" value="1"/>
</dbReference>
<dbReference type="InterPro" id="IPR029058">
    <property type="entry name" value="AB_hydrolase_fold"/>
</dbReference>
<dbReference type="Proteomes" id="UP000251993">
    <property type="component" value="Chromosome"/>
</dbReference>
<dbReference type="GO" id="GO:0005737">
    <property type="term" value="C:cytoplasm"/>
    <property type="evidence" value="ECO:0007669"/>
    <property type="project" value="TreeGrafter"/>
</dbReference>
<sequence length="1336" mass="149596">MTHIAYHFTPIDYNPFEGTEIEKTAPATESQKEIFISTLIGEDDANRAYNESFTLLLSGDLNVPAFREAFADLVQRHESLRTTISANGEKIIIFETPSFQLTQDDVSHLAPADRETYLRRLADAEADTPFNIVKGPLFRPYLIKTGPETWQFTLTGHHILFDGWSLGILLQDLGKLYSAYSTNTFPALPAVVQYAQYANERKQFEQTEEYAAIKEFWVNQFKNNVPIFDFPTDFPRPATRSYSSQRNDYPIAPSLAAALKKVGSQNGCSFITTLIAAFEVFLYKASGQKDIVFGLPTAGQSVTGNTHLIGHCVNMLPMRSAPSPEQSFADYLKARKSAILDCYEHQQLTFGSLLKLINIPRDPSRVALVPVSFNVDLGMTNDVHFEGLSYTLLSNPRHYETFEFFLNASGSEREMTFEWSYNTNLFKAETIQKLHWHFESILQQVVENPAILLRNLPGITPISDGRTYQALNDTLTPSPTHKTVDQLIAETAADFPSAVAINFKGTKMSYAELETKANQFAHYLIESGIRHGDIVGLALERSLYLPVAILGIAKAGAVFQPIDPDYPAQRVNYILEDGGAKTLITSLKFKTRFEEVINTLCIEVIIPLLKTYQTTPPALSRSSRDLIYILHTSGSTGKPKGVQIEHRNAVNLLLSMKHAPGMTSDDKLLSITSISFDIFYLELFLPLISGATMVMLNSADSKDAREIIECVQTEKITVLQTTPSVWNSILDVADNLSLPVKAICGGEALSKDLSKKMLRKVNEVWNVYGPTETTIWATVKKISDNDEVITIGKPIFNTRIYLLNEQRQLVPDGAVGEIYIAGDNVGRGYLHQPALTAERFLPDTILNLPDQKMYQTGDLGKLLENGEIQCLGRIDQQLKINGFRIEPGEIEHCMTLANVGVKQAVVKPVTRNNITVLAAFYTSEPNRQAMTPAGWKQLLQGYLPAYMIPEQYIVLQEFPLTPNGKIDKNSLQLPGSLPAPAPPKVNSTFTPTELTVAKVWRKALNNNEIELDDNFFEIGGHSLIAAQVMQQIYQVTGKKLPLAILFESPSVRSLAAAIDRIQGKTTYRALVPIRPSGTKTPLFLVHGAGLNVLMFSPLTSYFDEEQPIYGLQALGLDGKKIETDTIEGIAEIYNKEILEANLGDEYAIVGYSLGGVIAFEMAKQLKKIGKKVKLLGMIDTFIDNEDYHLSTLERYKTKILRQPKKLTFIFQNLIKDPQETLRYQAYISKAKVKSMLSKAIPDKNAPVPLEDRINRHYENAYINYKLTPYDDVICLFRVAKRIYYVDDPVYLGWKPYSPQGLMITNVPGDHKTFLLPPNDRVFARKLQKVLNKPIIK</sequence>
<dbReference type="SUPFAM" id="SSF52777">
    <property type="entry name" value="CoA-dependent acyltransferases"/>
    <property type="match status" value="2"/>
</dbReference>
<dbReference type="InterPro" id="IPR009081">
    <property type="entry name" value="PP-bd_ACP"/>
</dbReference>
<accession>A0A344TFR5</accession>
<dbReference type="FunFam" id="3.40.50.980:FF:000001">
    <property type="entry name" value="Non-ribosomal peptide synthetase"/>
    <property type="match status" value="1"/>
</dbReference>
<dbReference type="PANTHER" id="PTHR45527:SF1">
    <property type="entry name" value="FATTY ACID SYNTHASE"/>
    <property type="match status" value="1"/>
</dbReference>
<dbReference type="Pfam" id="PF00975">
    <property type="entry name" value="Thioesterase"/>
    <property type="match status" value="1"/>
</dbReference>
<dbReference type="InterPro" id="IPR020845">
    <property type="entry name" value="AMP-binding_CS"/>
</dbReference>
<dbReference type="GO" id="GO:0043041">
    <property type="term" value="P:amino acid activation for nonribosomal peptide biosynthetic process"/>
    <property type="evidence" value="ECO:0007669"/>
    <property type="project" value="TreeGrafter"/>
</dbReference>
<evidence type="ECO:0000259" key="1">
    <source>
        <dbReference type="PROSITE" id="PS50075"/>
    </source>
</evidence>
<dbReference type="NCBIfam" id="TIGR01733">
    <property type="entry name" value="AA-adenyl-dom"/>
    <property type="match status" value="1"/>
</dbReference>
<dbReference type="Gene3D" id="1.10.1200.10">
    <property type="entry name" value="ACP-like"/>
    <property type="match status" value="1"/>
</dbReference>
<dbReference type="InterPro" id="IPR036736">
    <property type="entry name" value="ACP-like_sf"/>
</dbReference>
<dbReference type="InterPro" id="IPR045851">
    <property type="entry name" value="AMP-bd_C_sf"/>
</dbReference>
<dbReference type="SUPFAM" id="SSF56801">
    <property type="entry name" value="Acetyl-CoA synthetase-like"/>
    <property type="match status" value="1"/>
</dbReference>
<proteinExistence type="predicted"/>